<dbReference type="OrthoDB" id="546350at2759"/>
<evidence type="ECO:0000313" key="4">
    <source>
        <dbReference type="EMBL" id="PNH01922.1"/>
    </source>
</evidence>
<dbReference type="InterPro" id="IPR057263">
    <property type="entry name" value="COR-B"/>
</dbReference>
<reference evidence="4 5" key="1">
    <citation type="journal article" date="2017" name="Mol. Biol. Evol.">
        <title>The 4-celled Tetrabaena socialis nuclear genome reveals the essential components for genetic control of cell number at the origin of multicellularity in the volvocine lineage.</title>
        <authorList>
            <person name="Featherston J."/>
            <person name="Arakaki Y."/>
            <person name="Hanschen E.R."/>
            <person name="Ferris P.J."/>
            <person name="Michod R.E."/>
            <person name="Olson B.J.S.C."/>
            <person name="Nozaki H."/>
            <person name="Durand P.M."/>
        </authorList>
    </citation>
    <scope>NUCLEOTIDE SEQUENCE [LARGE SCALE GENOMIC DNA]</scope>
    <source>
        <strain evidence="4 5">NIES-571</strain>
    </source>
</reference>
<evidence type="ECO:0000259" key="3">
    <source>
        <dbReference type="Pfam" id="PF25497"/>
    </source>
</evidence>
<organism evidence="4 5">
    <name type="scientific">Tetrabaena socialis</name>
    <dbReference type="NCBI Taxonomy" id="47790"/>
    <lineage>
        <taxon>Eukaryota</taxon>
        <taxon>Viridiplantae</taxon>
        <taxon>Chlorophyta</taxon>
        <taxon>core chlorophytes</taxon>
        <taxon>Chlorophyceae</taxon>
        <taxon>CS clade</taxon>
        <taxon>Chlamydomonadales</taxon>
        <taxon>Tetrabaenaceae</taxon>
        <taxon>Tetrabaena</taxon>
    </lineage>
</organism>
<evidence type="ECO:0000313" key="5">
    <source>
        <dbReference type="Proteomes" id="UP000236333"/>
    </source>
</evidence>
<dbReference type="Pfam" id="PF25497">
    <property type="entry name" value="COR-B"/>
    <property type="match status" value="1"/>
</dbReference>
<feature type="domain" description="C-terminal of Roc COR-B" evidence="3">
    <location>
        <begin position="94"/>
        <end position="222"/>
    </location>
</feature>
<protein>
    <recommendedName>
        <fullName evidence="3">C-terminal of Roc COR-B domain-containing protein</fullName>
    </recommendedName>
</protein>
<proteinExistence type="predicted"/>
<dbReference type="Proteomes" id="UP000236333">
    <property type="component" value="Unassembled WGS sequence"/>
</dbReference>
<dbReference type="EMBL" id="PGGS01000761">
    <property type="protein sequence ID" value="PNH01922.1"/>
    <property type="molecule type" value="Genomic_DNA"/>
</dbReference>
<sequence>MARVVTVQDKKLQQLLAAGQAAGGGGGGVSKAALLKHAAGLVGLMERFSLLHSIDDSTAIVPPLLPQASPATGVALLYEECGRTPSGRSWRWWHAQYAYSYLPDALLCRALCRLFFLAHVEVLEAWRFGAVLRRNGHIACLMQGDALSGPAVGGRNTLLVTVCGARPDVLGILVSAKVKELLAEAFTGVQLQDIYYGCASCVSAAQMQPGLVSVRRCAKAATVRCEACDAELHAEVMALRDDQAQALLAPEPGTEQPAAAVVANGSVLLRLLELVSEQQDVLTTLSAQAALDSRMVGMQGALGGQLRDLTAGQAEAQADVVQRVLALHKGVALLDAKPMPALHVLLPEPAARRAWWKVDVKGLVKARFRLHLLCEHPDGPHLTDHEGYEIERPKQWLRKYVPAVRIISHTVGLLLGAGVKAHTTGAHDGGLGKLGAMVDEHVLNEPLEAFKNMNLLLDELEAGQEGAGVKGGKAAGMPPSAPPPGTTADWHAKHAVEFEGCQEARREIQLLIKKQDPNCRYGDLQKVAALSGDILWLCKRHAECHAGAFKIN</sequence>
<keyword evidence="1" id="KW-0677">Repeat</keyword>
<accession>A0A2J7ZNT0</accession>
<name>A0A2J7ZNT0_9CHLO</name>
<feature type="region of interest" description="Disordered" evidence="2">
    <location>
        <begin position="467"/>
        <end position="487"/>
    </location>
</feature>
<evidence type="ECO:0000256" key="1">
    <source>
        <dbReference type="ARBA" id="ARBA00022737"/>
    </source>
</evidence>
<evidence type="ECO:0000256" key="2">
    <source>
        <dbReference type="SAM" id="MobiDB-lite"/>
    </source>
</evidence>
<gene>
    <name evidence="4" type="ORF">TSOC_012138</name>
</gene>
<comment type="caution">
    <text evidence="4">The sequence shown here is derived from an EMBL/GenBank/DDBJ whole genome shotgun (WGS) entry which is preliminary data.</text>
</comment>
<dbReference type="AlphaFoldDB" id="A0A2J7ZNT0"/>
<keyword evidence="5" id="KW-1185">Reference proteome</keyword>